<gene>
    <name evidence="11" type="ORF">MOX91_07265</name>
</gene>
<evidence type="ECO:0000256" key="7">
    <source>
        <dbReference type="ARBA" id="ARBA00023204"/>
    </source>
</evidence>
<sequence>MLEFLKIENLALLKSAQLDFKRGFTVVTGETGAGKSVLLGALSILAGNRAGKEIIGSNSERCSVEAVLNFTETGRIDEILKDCGLPVCEDGALVLRRIIERNKAGKCFVNGSLSTLANLQKIGEFWVDFHGSNEPQKLFSSKNQLMMLDDFAKIGELKAEYLAFYGEILASEKRIAELKGAKKMSADEMEFAKSQIEKIDALRLSEEGIAELENSYKLMENSREVLEKSQAVAEMLGGEDGVCDKLACAIRLSGEISNSCAEASALARRINEVSIEISDISDEFSSLSENCSFTEEDALQIRERMDAWLNIRRKYGSSVREVLKIRDEMAQKIALQGDVKASIKREEENIERLKVLIFPISEKILKEREKAGALLEKKVVSLLKKTGFKHPDFKVRITASEVVGADCGSVCEFEFSANPGQAPLPLAKIASSGELARVMLAIKTTMADADHTALLVFDEVDANVGGEIGAEVGGELAKLSGEHQVLCVTHLPQVAAFGANHLLVEKFQTSSFTSVKISELNPNSEERVSELARMLGDRNSASALTHARELLTSKIS</sequence>
<keyword evidence="7 9" id="KW-0234">DNA repair</keyword>
<dbReference type="Proteomes" id="UP001275932">
    <property type="component" value="Unassembled WGS sequence"/>
</dbReference>
<evidence type="ECO:0000256" key="4">
    <source>
        <dbReference type="ARBA" id="ARBA00022741"/>
    </source>
</evidence>
<proteinExistence type="inferred from homology"/>
<dbReference type="InterPro" id="IPR027417">
    <property type="entry name" value="P-loop_NTPase"/>
</dbReference>
<dbReference type="PANTHER" id="PTHR11059:SF0">
    <property type="entry name" value="DNA REPAIR PROTEIN RECN"/>
    <property type="match status" value="1"/>
</dbReference>
<evidence type="ECO:0000256" key="1">
    <source>
        <dbReference type="ARBA" id="ARBA00003618"/>
    </source>
</evidence>
<comment type="function">
    <text evidence="1 9">May be involved in recombinational repair of damaged DNA.</text>
</comment>
<dbReference type="Gene3D" id="3.40.50.300">
    <property type="entry name" value="P-loop containing nucleotide triphosphate hydrolases"/>
    <property type="match status" value="2"/>
</dbReference>
<evidence type="ECO:0000256" key="6">
    <source>
        <dbReference type="ARBA" id="ARBA00022840"/>
    </source>
</evidence>
<keyword evidence="6" id="KW-0067">ATP-binding</keyword>
<evidence type="ECO:0000256" key="3">
    <source>
        <dbReference type="ARBA" id="ARBA00021315"/>
    </source>
</evidence>
<evidence type="ECO:0000313" key="12">
    <source>
        <dbReference type="Proteomes" id="UP001275932"/>
    </source>
</evidence>
<keyword evidence="12" id="KW-1185">Reference proteome</keyword>
<dbReference type="InterPro" id="IPR004604">
    <property type="entry name" value="DNA_recomb/repair_RecN"/>
</dbReference>
<dbReference type="Pfam" id="PF02463">
    <property type="entry name" value="SMC_N"/>
    <property type="match status" value="1"/>
</dbReference>
<name>A0ABU4WHD3_9BACT</name>
<accession>A0ABU4WHD3</accession>
<evidence type="ECO:0000256" key="2">
    <source>
        <dbReference type="ARBA" id="ARBA00009441"/>
    </source>
</evidence>
<evidence type="ECO:0000256" key="8">
    <source>
        <dbReference type="ARBA" id="ARBA00033408"/>
    </source>
</evidence>
<dbReference type="PANTHER" id="PTHR11059">
    <property type="entry name" value="DNA REPAIR PROTEIN RECN"/>
    <property type="match status" value="1"/>
</dbReference>
<dbReference type="InterPro" id="IPR003395">
    <property type="entry name" value="RecF/RecN/SMC_N"/>
</dbReference>
<feature type="domain" description="RecF/RecN/SMC N-terminal" evidence="10">
    <location>
        <begin position="3"/>
        <end position="496"/>
    </location>
</feature>
<dbReference type="CDD" id="cd03241">
    <property type="entry name" value="ABC_RecN"/>
    <property type="match status" value="1"/>
</dbReference>
<dbReference type="SUPFAM" id="SSF52540">
    <property type="entry name" value="P-loop containing nucleoside triphosphate hydrolases"/>
    <property type="match status" value="1"/>
</dbReference>
<evidence type="ECO:0000259" key="10">
    <source>
        <dbReference type="Pfam" id="PF02463"/>
    </source>
</evidence>
<comment type="caution">
    <text evidence="11">The sequence shown here is derived from an EMBL/GenBank/DDBJ whole genome shotgun (WGS) entry which is preliminary data.</text>
</comment>
<dbReference type="EMBL" id="JALBUT010000008">
    <property type="protein sequence ID" value="MDX8415972.1"/>
    <property type="molecule type" value="Genomic_DNA"/>
</dbReference>
<dbReference type="RefSeq" id="WP_370397426.1">
    <property type="nucleotide sequence ID" value="NZ_JALBUT010000008.1"/>
</dbReference>
<dbReference type="PIRSF" id="PIRSF003128">
    <property type="entry name" value="RecN"/>
    <property type="match status" value="1"/>
</dbReference>
<evidence type="ECO:0000256" key="5">
    <source>
        <dbReference type="ARBA" id="ARBA00022763"/>
    </source>
</evidence>
<reference evidence="11 12" key="1">
    <citation type="submission" date="2022-03" db="EMBL/GenBank/DDBJ databases">
        <title>Novel taxa within the pig intestine.</title>
        <authorList>
            <person name="Wylensek D."/>
            <person name="Bishof K."/>
            <person name="Afrizal A."/>
            <person name="Clavel T."/>
        </authorList>
    </citation>
    <scope>NUCLEOTIDE SEQUENCE [LARGE SCALE GENOMIC DNA]</scope>
    <source>
        <strain evidence="11 12">CLA-KB-P66</strain>
    </source>
</reference>
<keyword evidence="5 9" id="KW-0227">DNA damage</keyword>
<evidence type="ECO:0000256" key="9">
    <source>
        <dbReference type="PIRNR" id="PIRNR003128"/>
    </source>
</evidence>
<evidence type="ECO:0000313" key="11">
    <source>
        <dbReference type="EMBL" id="MDX8415972.1"/>
    </source>
</evidence>
<protein>
    <recommendedName>
        <fullName evidence="3 9">DNA repair protein RecN</fullName>
    </recommendedName>
    <alternativeName>
        <fullName evidence="8 9">Recombination protein N</fullName>
    </alternativeName>
</protein>
<comment type="similarity">
    <text evidence="2 9">Belongs to the RecN family.</text>
</comment>
<organism evidence="11 12">
    <name type="scientific">Intestinicryptomonas porci</name>
    <dbReference type="NCBI Taxonomy" id="2926320"/>
    <lineage>
        <taxon>Bacteria</taxon>
        <taxon>Pseudomonadati</taxon>
        <taxon>Verrucomicrobiota</taxon>
        <taxon>Opitutia</taxon>
        <taxon>Opitutales</taxon>
        <taxon>Intestinicryptomonaceae</taxon>
        <taxon>Intestinicryptomonas</taxon>
    </lineage>
</organism>
<keyword evidence="4" id="KW-0547">Nucleotide-binding</keyword>